<organism evidence="5">
    <name type="scientific">Anopheles coluzzii</name>
    <name type="common">African malaria mosquito</name>
    <dbReference type="NCBI Taxonomy" id="1518534"/>
    <lineage>
        <taxon>Eukaryota</taxon>
        <taxon>Metazoa</taxon>
        <taxon>Ecdysozoa</taxon>
        <taxon>Arthropoda</taxon>
        <taxon>Hexapoda</taxon>
        <taxon>Insecta</taxon>
        <taxon>Pterygota</taxon>
        <taxon>Neoptera</taxon>
        <taxon>Endopterygota</taxon>
        <taxon>Diptera</taxon>
        <taxon>Nematocera</taxon>
        <taxon>Culicoidea</taxon>
        <taxon>Culicidae</taxon>
        <taxon>Anophelinae</taxon>
        <taxon>Anopheles</taxon>
    </lineage>
</organism>
<dbReference type="InterPro" id="IPR029071">
    <property type="entry name" value="Ubiquitin-like_domsf"/>
</dbReference>
<dbReference type="PROSITE" id="PS50053">
    <property type="entry name" value="UBIQUITIN_2"/>
    <property type="match status" value="1"/>
</dbReference>
<dbReference type="CDD" id="cd17062">
    <property type="entry name" value="Ubl_NUB1"/>
    <property type="match status" value="1"/>
</dbReference>
<keyword evidence="1" id="KW-0175">Coiled coil</keyword>
<dbReference type="SMART" id="SM00165">
    <property type="entry name" value="UBA"/>
    <property type="match status" value="3"/>
</dbReference>
<dbReference type="CDD" id="cd14291">
    <property type="entry name" value="UBA1_NUB1_like"/>
    <property type="match status" value="1"/>
</dbReference>
<feature type="domain" description="Ubiquitin-like" evidence="4">
    <location>
        <begin position="173"/>
        <end position="247"/>
    </location>
</feature>
<evidence type="ECO:0000259" key="3">
    <source>
        <dbReference type="PROSITE" id="PS50030"/>
    </source>
</evidence>
<dbReference type="SMART" id="SM00213">
    <property type="entry name" value="UBQ"/>
    <property type="match status" value="1"/>
</dbReference>
<evidence type="ECO:0000256" key="1">
    <source>
        <dbReference type="SAM" id="Coils"/>
    </source>
</evidence>
<reference evidence="5" key="1">
    <citation type="submission" date="2022-08" db="UniProtKB">
        <authorList>
            <consortium name="EnsemblMetazoa"/>
        </authorList>
    </citation>
    <scope>IDENTIFICATION</scope>
</reference>
<evidence type="ECO:0000259" key="4">
    <source>
        <dbReference type="PROSITE" id="PS50053"/>
    </source>
</evidence>
<feature type="region of interest" description="Disordered" evidence="2">
    <location>
        <begin position="628"/>
        <end position="684"/>
    </location>
</feature>
<dbReference type="AlphaFoldDB" id="A0A8W7Q0P2"/>
<dbReference type="SUPFAM" id="SSF54236">
    <property type="entry name" value="Ubiquitin-like"/>
    <property type="match status" value="1"/>
</dbReference>
<dbReference type="InterPro" id="IPR015940">
    <property type="entry name" value="UBA"/>
</dbReference>
<dbReference type="Gene3D" id="1.10.8.10">
    <property type="entry name" value="DNA helicase RuvA subunit, C-terminal domain"/>
    <property type="match status" value="2"/>
</dbReference>
<dbReference type="InterPro" id="IPR000626">
    <property type="entry name" value="Ubiquitin-like_dom"/>
</dbReference>
<evidence type="ECO:0008006" key="6">
    <source>
        <dbReference type="Google" id="ProtNLM"/>
    </source>
</evidence>
<feature type="coiled-coil region" evidence="1">
    <location>
        <begin position="537"/>
        <end position="564"/>
    </location>
</feature>
<dbReference type="Proteomes" id="UP000075882">
    <property type="component" value="Unassembled WGS sequence"/>
</dbReference>
<dbReference type="PANTHER" id="PTHR12948">
    <property type="entry name" value="NEDD8 ULTIMATE BUSTER-1 BS4 PROTEIN"/>
    <property type="match status" value="1"/>
</dbReference>
<dbReference type="VEuPathDB" id="VectorBase:ACON2_040039"/>
<feature type="domain" description="UBA" evidence="3">
    <location>
        <begin position="444"/>
        <end position="484"/>
    </location>
</feature>
<dbReference type="PROSITE" id="PS50030">
    <property type="entry name" value="UBA"/>
    <property type="match status" value="3"/>
</dbReference>
<dbReference type="InterPro" id="IPR009060">
    <property type="entry name" value="UBA-like_sf"/>
</dbReference>
<feature type="domain" description="UBA" evidence="3">
    <location>
        <begin position="570"/>
        <end position="610"/>
    </location>
</feature>
<protein>
    <recommendedName>
        <fullName evidence="6">UBA domain-containing protein</fullName>
    </recommendedName>
</protein>
<name>A0A8W7Q0P2_ANOCL</name>
<dbReference type="GO" id="GO:2000058">
    <property type="term" value="P:regulation of ubiquitin-dependent protein catabolic process"/>
    <property type="evidence" value="ECO:0007669"/>
    <property type="project" value="TreeGrafter"/>
</dbReference>
<proteinExistence type="predicted"/>
<evidence type="ECO:0000256" key="2">
    <source>
        <dbReference type="SAM" id="MobiDB-lite"/>
    </source>
</evidence>
<feature type="domain" description="UBA" evidence="3">
    <location>
        <begin position="517"/>
        <end position="557"/>
    </location>
</feature>
<dbReference type="Pfam" id="PF00627">
    <property type="entry name" value="UBA"/>
    <property type="match status" value="1"/>
</dbReference>
<dbReference type="Pfam" id="PF22562">
    <property type="entry name" value="UBA_7"/>
    <property type="match status" value="1"/>
</dbReference>
<dbReference type="Pfam" id="PF18037">
    <property type="entry name" value="Ubiquitin_5"/>
    <property type="match status" value="1"/>
</dbReference>
<dbReference type="InterPro" id="IPR041207">
    <property type="entry name" value="NUB1_ubiquitin-like_dom"/>
</dbReference>
<dbReference type="Gene3D" id="3.10.20.90">
    <property type="entry name" value="Phosphatidylinositol 3-kinase Catalytic Subunit, Chain A, domain 1"/>
    <property type="match status" value="1"/>
</dbReference>
<dbReference type="EnsemblMetazoa" id="ACOM041394-RA">
    <property type="protein sequence ID" value="ACOM041394-PA.1"/>
    <property type="gene ID" value="ACOM041394"/>
</dbReference>
<sequence length="730" mass="82584">LELFSTKKHEKSPDNRQRHSSFCHVRVNLSSCLFLLSDSNILLTSLVVCFFCETYENKKSQFYAFNSAVCHRTSITTTTQTTMSSELQHENHLIQLRAKLNERKIKLWEVPYMQVEGDEQRHSNGEEMLRLAEQFGAELGIATELCLRTLTALQRNALDKLQSKDEFQRTGLATVRVRAPTQTGSNREFDLKVQVTETGSQLCELIGQRLSLDARKIKLVCSGKIINGVRTLQEQKVSNGATVMALVMACSEEEAKRECSTYDRVHKIRSDAEMLINENDSSNFLSDQSGNAIFLPKNEKQALLMGLTLYEKGKAAMKADSCEEALLLLLEADHDFRNCNSQLLNVVDNYALLNLDIVWCYLRLKNLNQLPDAEERLKVCELKFQQSYGKNMARVAAIRGEQSNEKILLVRLHLLKAVLYFHQNKRDDARTMFRVVETELLKLRIDDDCLSRLMECGYGMKECRIALRACSNDVEAAIEFIHSQRETRRANERRSERERQLYRTIGHDASEGGDTLRLKLELVDQLMEMGYPEELAALALKRSANDINGALNELERNGEALQAELLRTVLVDEELQAKLEALGFGGQVAQVALKLMANDYDRATNYLLTNVQNGRCSEGLQRAIDVLERQGGSSSSSSRKGSVSEGTDQQPAAAASDQQPSTSKRTTSTSSDTSADEAKRQERKRKKEMLDLLFKSFSQDIRTTADAHLDLPLDEEMSLLEQYKKLLGME</sequence>
<dbReference type="PANTHER" id="PTHR12948:SF3">
    <property type="entry name" value="NEDD8 ULTIMATE BUSTER 1"/>
    <property type="match status" value="1"/>
</dbReference>
<dbReference type="InterPro" id="IPR039749">
    <property type="entry name" value="NUB1"/>
</dbReference>
<dbReference type="SUPFAM" id="SSF46934">
    <property type="entry name" value="UBA-like"/>
    <property type="match status" value="3"/>
</dbReference>
<dbReference type="CDD" id="cd14270">
    <property type="entry name" value="UBA"/>
    <property type="match status" value="1"/>
</dbReference>
<accession>A0A8W7Q0P2</accession>
<feature type="compositionally biased region" description="Low complexity" evidence="2">
    <location>
        <begin position="631"/>
        <end position="673"/>
    </location>
</feature>
<evidence type="ECO:0000313" key="5">
    <source>
        <dbReference type="EnsemblMetazoa" id="ACOM041394-PA.1"/>
    </source>
</evidence>